<proteinExistence type="predicted"/>
<dbReference type="InterPro" id="IPR011335">
    <property type="entry name" value="Restrct_endonuc-II-like"/>
</dbReference>
<dbReference type="PANTHER" id="PTHR38590:SF1">
    <property type="entry name" value="BLL0828 PROTEIN"/>
    <property type="match status" value="1"/>
</dbReference>
<evidence type="ECO:0000313" key="2">
    <source>
        <dbReference type="EMBL" id="PIQ74555.1"/>
    </source>
</evidence>
<evidence type="ECO:0000313" key="3">
    <source>
        <dbReference type="Proteomes" id="UP000231550"/>
    </source>
</evidence>
<feature type="domain" description="DUF559" evidence="1">
    <location>
        <begin position="10"/>
        <end position="115"/>
    </location>
</feature>
<dbReference type="CDD" id="cd01038">
    <property type="entry name" value="Endonuclease_DUF559"/>
    <property type="match status" value="1"/>
</dbReference>
<protein>
    <submittedName>
        <fullName evidence="2">DNA (Cytosine-5-)-methyltransferase</fullName>
    </submittedName>
</protein>
<keyword evidence="2" id="KW-0489">Methyltransferase</keyword>
<reference evidence="2 3" key="1">
    <citation type="submission" date="2017-09" db="EMBL/GenBank/DDBJ databases">
        <title>Depth-based differentiation of microbial function through sediment-hosted aquifers and enrichment of novel symbionts in the deep terrestrial subsurface.</title>
        <authorList>
            <person name="Probst A.J."/>
            <person name="Ladd B."/>
            <person name="Jarett J.K."/>
            <person name="Geller-Mcgrath D.E."/>
            <person name="Sieber C.M."/>
            <person name="Emerson J.B."/>
            <person name="Anantharaman K."/>
            <person name="Thomas B.C."/>
            <person name="Malmstrom R."/>
            <person name="Stieglmeier M."/>
            <person name="Klingl A."/>
            <person name="Woyke T."/>
            <person name="Ryan C.M."/>
            <person name="Banfield J.F."/>
        </authorList>
    </citation>
    <scope>NUCLEOTIDE SEQUENCE [LARGE SCALE GENOMIC DNA]</scope>
    <source>
        <strain evidence="2">CG11_big_fil_rev_8_21_14_0_20_44_10</strain>
    </source>
</reference>
<name>A0A2H0KTD7_9BACT</name>
<dbReference type="InterPro" id="IPR007569">
    <property type="entry name" value="DUF559"/>
</dbReference>
<comment type="caution">
    <text evidence="2">The sequence shown here is derived from an EMBL/GenBank/DDBJ whole genome shotgun (WGS) entry which is preliminary data.</text>
</comment>
<gene>
    <name evidence="2" type="ORF">COV85_01410</name>
</gene>
<dbReference type="Proteomes" id="UP000231550">
    <property type="component" value="Unassembled WGS sequence"/>
</dbReference>
<evidence type="ECO:0000259" key="1">
    <source>
        <dbReference type="Pfam" id="PF04480"/>
    </source>
</evidence>
<dbReference type="Pfam" id="PF04480">
    <property type="entry name" value="DUF559"/>
    <property type="match status" value="1"/>
</dbReference>
<dbReference type="GO" id="GO:0008168">
    <property type="term" value="F:methyltransferase activity"/>
    <property type="evidence" value="ECO:0007669"/>
    <property type="project" value="UniProtKB-KW"/>
</dbReference>
<dbReference type="EMBL" id="PCVN01000037">
    <property type="protein sequence ID" value="PIQ74555.1"/>
    <property type="molecule type" value="Genomic_DNA"/>
</dbReference>
<keyword evidence="2" id="KW-0808">Transferase</keyword>
<dbReference type="PANTHER" id="PTHR38590">
    <property type="entry name" value="BLL0828 PROTEIN"/>
    <property type="match status" value="1"/>
</dbReference>
<dbReference type="Gene3D" id="3.40.960.10">
    <property type="entry name" value="VSR Endonuclease"/>
    <property type="match status" value="1"/>
</dbReference>
<sequence>MRKIHNLENRKTIRRKLRNSSTPHEVILWSRIRRGRLGYKLRRQHSIGKYIVDFYCPKKKLIIEVDGSQHIEQQREYDKQRDEYLKNLGFTMLRFWDNDIDNNLDGVLMKISEYLK</sequence>
<organism evidence="2 3">
    <name type="scientific">Candidatus Portnoybacteria bacterium CG11_big_fil_rev_8_21_14_0_20_44_10</name>
    <dbReference type="NCBI Taxonomy" id="1974818"/>
    <lineage>
        <taxon>Bacteria</taxon>
        <taxon>Candidatus Portnoyibacteriota</taxon>
    </lineage>
</organism>
<dbReference type="GO" id="GO:0032259">
    <property type="term" value="P:methylation"/>
    <property type="evidence" value="ECO:0007669"/>
    <property type="project" value="UniProtKB-KW"/>
</dbReference>
<dbReference type="AlphaFoldDB" id="A0A2H0KTD7"/>
<accession>A0A2H0KTD7</accession>
<dbReference type="InterPro" id="IPR047216">
    <property type="entry name" value="Endonuclease_DUF559_bact"/>
</dbReference>
<dbReference type="SUPFAM" id="SSF52980">
    <property type="entry name" value="Restriction endonuclease-like"/>
    <property type="match status" value="1"/>
</dbReference>